<protein>
    <recommendedName>
        <fullName evidence="4">NADP-dependent oxidoreductase domain-containing protein</fullName>
    </recommendedName>
</protein>
<evidence type="ECO:0000256" key="1">
    <source>
        <dbReference type="PIRSR" id="PIRSR000097-1"/>
    </source>
</evidence>
<dbReference type="PROSITE" id="PS00062">
    <property type="entry name" value="ALDOKETO_REDUCTASE_2"/>
    <property type="match status" value="1"/>
</dbReference>
<dbReference type="InterPro" id="IPR018170">
    <property type="entry name" value="Aldo/ket_reductase_CS"/>
</dbReference>
<feature type="binding site" evidence="2">
    <location>
        <position position="114"/>
    </location>
    <ligand>
        <name>substrate</name>
    </ligand>
</feature>
<dbReference type="GO" id="GO:0016491">
    <property type="term" value="F:oxidoreductase activity"/>
    <property type="evidence" value="ECO:0007669"/>
    <property type="project" value="InterPro"/>
</dbReference>
<reference evidence="5" key="1">
    <citation type="submission" date="2021-01" db="EMBL/GenBank/DDBJ databases">
        <authorList>
            <person name="Corre E."/>
            <person name="Pelletier E."/>
            <person name="Niang G."/>
            <person name="Scheremetjew M."/>
            <person name="Finn R."/>
            <person name="Kale V."/>
            <person name="Holt S."/>
            <person name="Cochrane G."/>
            <person name="Meng A."/>
            <person name="Brown T."/>
            <person name="Cohen L."/>
        </authorList>
    </citation>
    <scope>NUCLEOTIDE SEQUENCE</scope>
    <source>
        <strain evidence="5">Fehren 1</strain>
    </source>
</reference>
<dbReference type="PROSITE" id="PS00798">
    <property type="entry name" value="ALDOKETO_REDUCTASE_1"/>
    <property type="match status" value="1"/>
</dbReference>
<dbReference type="InterPro" id="IPR023210">
    <property type="entry name" value="NADP_OxRdtase_dom"/>
</dbReference>
<dbReference type="Pfam" id="PF00248">
    <property type="entry name" value="Aldo_ket_red"/>
    <property type="match status" value="1"/>
</dbReference>
<sequence>MQEVPRTVELSSGQVMPTIGLGTDKLIDESKHPQVFYEAITEGGYRLLDCAKIYANEALVGQAISRVVSEGEVAREDLFVITKLWMDDFADPEAALRTSLAKLQVAYVDCYMIHWPAAFFQDDPANRVPMHALWPKLESLVDQGLCKSIGVSNFSLQMLADLLCYCRVKPVLNEVELNPTNTQAELVRFMLAQRIVPVGYIPVCRPGDPRTEQVWSDENLGRICAAKGKSRAQVMLNWAVARRTVPIPRSGSLLHQKENIDIYDFTLSQEEMDQIDTLDRGFRICDKRAHTKDYNFFC</sequence>
<evidence type="ECO:0000256" key="2">
    <source>
        <dbReference type="PIRSR" id="PIRSR000097-2"/>
    </source>
</evidence>
<evidence type="ECO:0000313" key="5">
    <source>
        <dbReference type="EMBL" id="CAE0312014.1"/>
    </source>
</evidence>
<gene>
    <name evidence="5" type="ORF">FEHR0123_LOCUS6935</name>
</gene>
<dbReference type="EMBL" id="HBIE01022873">
    <property type="protein sequence ID" value="CAE0312014.1"/>
    <property type="molecule type" value="Transcribed_RNA"/>
</dbReference>
<proteinExistence type="predicted"/>
<dbReference type="PRINTS" id="PR00069">
    <property type="entry name" value="ALDKETRDTASE"/>
</dbReference>
<dbReference type="CDD" id="cd19071">
    <property type="entry name" value="AKR_AKR1-5-like"/>
    <property type="match status" value="1"/>
</dbReference>
<dbReference type="InterPro" id="IPR020471">
    <property type="entry name" value="AKR"/>
</dbReference>
<dbReference type="InterPro" id="IPR036812">
    <property type="entry name" value="NAD(P)_OxRdtase_dom_sf"/>
</dbReference>
<dbReference type="AlphaFoldDB" id="A0A7S3I2J9"/>
<organism evidence="5">
    <name type="scientific">Favella ehrenbergii</name>
    <dbReference type="NCBI Taxonomy" id="182087"/>
    <lineage>
        <taxon>Eukaryota</taxon>
        <taxon>Sar</taxon>
        <taxon>Alveolata</taxon>
        <taxon>Ciliophora</taxon>
        <taxon>Intramacronucleata</taxon>
        <taxon>Spirotrichea</taxon>
        <taxon>Choreotrichia</taxon>
        <taxon>Tintinnida</taxon>
        <taxon>Xystonellidae</taxon>
        <taxon>Favella</taxon>
    </lineage>
</organism>
<evidence type="ECO:0000259" key="4">
    <source>
        <dbReference type="Pfam" id="PF00248"/>
    </source>
</evidence>
<feature type="active site" description="Proton donor" evidence="1">
    <location>
        <position position="54"/>
    </location>
</feature>
<dbReference type="Gene3D" id="3.20.20.100">
    <property type="entry name" value="NADP-dependent oxidoreductase domain"/>
    <property type="match status" value="1"/>
</dbReference>
<evidence type="ECO:0000256" key="3">
    <source>
        <dbReference type="PIRSR" id="PIRSR000097-3"/>
    </source>
</evidence>
<dbReference type="SUPFAM" id="SSF51430">
    <property type="entry name" value="NAD(P)-linked oxidoreductase"/>
    <property type="match status" value="1"/>
</dbReference>
<name>A0A7S3I2J9_9SPIT</name>
<dbReference type="PIRSF" id="PIRSF000097">
    <property type="entry name" value="AKR"/>
    <property type="match status" value="1"/>
</dbReference>
<accession>A0A7S3I2J9</accession>
<feature type="domain" description="NADP-dependent oxidoreductase" evidence="4">
    <location>
        <begin position="20"/>
        <end position="279"/>
    </location>
</feature>
<feature type="site" description="Lowers pKa of active site Tyr" evidence="3">
    <location>
        <position position="83"/>
    </location>
</feature>
<dbReference type="PANTHER" id="PTHR11732">
    <property type="entry name" value="ALDO/KETO REDUCTASE"/>
    <property type="match status" value="1"/>
</dbReference>